<sequence>MQIVDTAAIDAEPPTGGSRSAIAIVIVIAITMYICNSSYTYIHRTLVIDCLTGKQMELIPVEPN</sequence>
<evidence type="ECO:0000313" key="3">
    <source>
        <dbReference type="Proteomes" id="UP000000304"/>
    </source>
</evidence>
<reference evidence="2 3" key="1">
    <citation type="journal article" date="2007" name="Nature">
        <title>Evolution of genes and genomes on the Drosophila phylogeny.</title>
        <authorList>
            <consortium name="Drosophila 12 Genomes Consortium"/>
            <person name="Clark A.G."/>
            <person name="Eisen M.B."/>
            <person name="Smith D.R."/>
            <person name="Bergman C.M."/>
            <person name="Oliver B."/>
            <person name="Markow T.A."/>
            <person name="Kaufman T.C."/>
            <person name="Kellis M."/>
            <person name="Gelbart W."/>
            <person name="Iyer V.N."/>
            <person name="Pollard D.A."/>
            <person name="Sackton T.B."/>
            <person name="Larracuente A.M."/>
            <person name="Singh N.D."/>
            <person name="Abad J.P."/>
            <person name="Abt D.N."/>
            <person name="Adryan B."/>
            <person name="Aguade M."/>
            <person name="Akashi H."/>
            <person name="Anderson W.W."/>
            <person name="Aquadro C.F."/>
            <person name="Ardell D.H."/>
            <person name="Arguello R."/>
            <person name="Artieri C.G."/>
            <person name="Barbash D.A."/>
            <person name="Barker D."/>
            <person name="Barsanti P."/>
            <person name="Batterham P."/>
            <person name="Batzoglou S."/>
            <person name="Begun D."/>
            <person name="Bhutkar A."/>
            <person name="Blanco E."/>
            <person name="Bosak S.A."/>
            <person name="Bradley R.K."/>
            <person name="Brand A.D."/>
            <person name="Brent M.R."/>
            <person name="Brooks A.N."/>
            <person name="Brown R.H."/>
            <person name="Butlin R.K."/>
            <person name="Caggese C."/>
            <person name="Calvi B.R."/>
            <person name="Bernardo de Carvalho A."/>
            <person name="Caspi A."/>
            <person name="Castrezana S."/>
            <person name="Celniker S.E."/>
            <person name="Chang J.L."/>
            <person name="Chapple C."/>
            <person name="Chatterji S."/>
            <person name="Chinwalla A."/>
            <person name="Civetta A."/>
            <person name="Clifton S.W."/>
            <person name="Comeron J.M."/>
            <person name="Costello J.C."/>
            <person name="Coyne J.A."/>
            <person name="Daub J."/>
            <person name="David R.G."/>
            <person name="Delcher A.L."/>
            <person name="Delehaunty K."/>
            <person name="Do C.B."/>
            <person name="Ebling H."/>
            <person name="Edwards K."/>
            <person name="Eickbush T."/>
            <person name="Evans J.D."/>
            <person name="Filipski A."/>
            <person name="Findeiss S."/>
            <person name="Freyhult E."/>
            <person name="Fulton L."/>
            <person name="Fulton R."/>
            <person name="Garcia A.C."/>
            <person name="Gardiner A."/>
            <person name="Garfield D.A."/>
            <person name="Garvin B.E."/>
            <person name="Gibson G."/>
            <person name="Gilbert D."/>
            <person name="Gnerre S."/>
            <person name="Godfrey J."/>
            <person name="Good R."/>
            <person name="Gotea V."/>
            <person name="Gravely B."/>
            <person name="Greenberg A.J."/>
            <person name="Griffiths-Jones S."/>
            <person name="Gross S."/>
            <person name="Guigo R."/>
            <person name="Gustafson E.A."/>
            <person name="Haerty W."/>
            <person name="Hahn M.W."/>
            <person name="Halligan D.L."/>
            <person name="Halpern A.L."/>
            <person name="Halter G.M."/>
            <person name="Han M.V."/>
            <person name="Heger A."/>
            <person name="Hillier L."/>
            <person name="Hinrichs A.S."/>
            <person name="Holmes I."/>
            <person name="Hoskins R.A."/>
            <person name="Hubisz M.J."/>
            <person name="Hultmark D."/>
            <person name="Huntley M.A."/>
            <person name="Jaffe D.B."/>
            <person name="Jagadeeshan S."/>
            <person name="Jeck W.R."/>
            <person name="Johnson J."/>
            <person name="Jones C.D."/>
            <person name="Jordan W.C."/>
            <person name="Karpen G.H."/>
            <person name="Kataoka E."/>
            <person name="Keightley P.D."/>
            <person name="Kheradpour P."/>
            <person name="Kirkness E.F."/>
            <person name="Koerich L.B."/>
            <person name="Kristiansen K."/>
            <person name="Kudrna D."/>
            <person name="Kulathinal R.J."/>
            <person name="Kumar S."/>
            <person name="Kwok R."/>
            <person name="Lander E."/>
            <person name="Langley C.H."/>
            <person name="Lapoint R."/>
            <person name="Lazzaro B.P."/>
            <person name="Lee S.J."/>
            <person name="Levesque L."/>
            <person name="Li R."/>
            <person name="Lin C.F."/>
            <person name="Lin M.F."/>
            <person name="Lindblad-Toh K."/>
            <person name="Llopart A."/>
            <person name="Long M."/>
            <person name="Low L."/>
            <person name="Lozovsky E."/>
            <person name="Lu J."/>
            <person name="Luo M."/>
            <person name="Machado C.A."/>
            <person name="Makalowski W."/>
            <person name="Marzo M."/>
            <person name="Matsuda M."/>
            <person name="Matzkin L."/>
            <person name="McAllister B."/>
            <person name="McBride C.S."/>
            <person name="McKernan B."/>
            <person name="McKernan K."/>
            <person name="Mendez-Lago M."/>
            <person name="Minx P."/>
            <person name="Mollenhauer M.U."/>
            <person name="Montooth K."/>
            <person name="Mount S.M."/>
            <person name="Mu X."/>
            <person name="Myers E."/>
            <person name="Negre B."/>
            <person name="Newfeld S."/>
            <person name="Nielsen R."/>
            <person name="Noor M.A."/>
            <person name="O'Grady P."/>
            <person name="Pachter L."/>
            <person name="Papaceit M."/>
            <person name="Parisi M.J."/>
            <person name="Parisi M."/>
            <person name="Parts L."/>
            <person name="Pedersen J.S."/>
            <person name="Pesole G."/>
            <person name="Phillippy A.M."/>
            <person name="Ponting C.P."/>
            <person name="Pop M."/>
            <person name="Porcelli D."/>
            <person name="Powell J.R."/>
            <person name="Prohaska S."/>
            <person name="Pruitt K."/>
            <person name="Puig M."/>
            <person name="Quesneville H."/>
            <person name="Ram K.R."/>
            <person name="Rand D."/>
            <person name="Rasmussen M.D."/>
            <person name="Reed L.K."/>
            <person name="Reenan R."/>
            <person name="Reily A."/>
            <person name="Remington K.A."/>
            <person name="Rieger T.T."/>
            <person name="Ritchie M.G."/>
            <person name="Robin C."/>
            <person name="Rogers Y.H."/>
            <person name="Rohde C."/>
            <person name="Rozas J."/>
            <person name="Rubenfield M.J."/>
            <person name="Ruiz A."/>
            <person name="Russo S."/>
            <person name="Salzberg S.L."/>
            <person name="Sanchez-Gracia A."/>
            <person name="Saranga D.J."/>
            <person name="Sato H."/>
            <person name="Schaeffer S.W."/>
            <person name="Schatz M.C."/>
            <person name="Schlenke T."/>
            <person name="Schwartz R."/>
            <person name="Segarra C."/>
            <person name="Singh R.S."/>
            <person name="Sirot L."/>
            <person name="Sirota M."/>
            <person name="Sisneros N.B."/>
            <person name="Smith C.D."/>
            <person name="Smith T.F."/>
            <person name="Spieth J."/>
            <person name="Stage D.E."/>
            <person name="Stark A."/>
            <person name="Stephan W."/>
            <person name="Strausberg R.L."/>
            <person name="Strempel S."/>
            <person name="Sturgill D."/>
            <person name="Sutton G."/>
            <person name="Sutton G.G."/>
            <person name="Tao W."/>
            <person name="Teichmann S."/>
            <person name="Tobari Y.N."/>
            <person name="Tomimura Y."/>
            <person name="Tsolas J.M."/>
            <person name="Valente V.L."/>
            <person name="Venter E."/>
            <person name="Venter J.C."/>
            <person name="Vicario S."/>
            <person name="Vieira F.G."/>
            <person name="Vilella A.J."/>
            <person name="Villasante A."/>
            <person name="Walenz B."/>
            <person name="Wang J."/>
            <person name="Wasserman M."/>
            <person name="Watts T."/>
            <person name="Wilson D."/>
            <person name="Wilson R.K."/>
            <person name="Wing R.A."/>
            <person name="Wolfner M.F."/>
            <person name="Wong A."/>
            <person name="Wong G.K."/>
            <person name="Wu C.I."/>
            <person name="Wu G."/>
            <person name="Yamamoto D."/>
            <person name="Yang H.P."/>
            <person name="Yang S.P."/>
            <person name="Yorke J.A."/>
            <person name="Yoshida K."/>
            <person name="Zdobnov E."/>
            <person name="Zhang P."/>
            <person name="Zhang Y."/>
            <person name="Zimin A.V."/>
            <person name="Baldwin J."/>
            <person name="Abdouelleil A."/>
            <person name="Abdulkadir J."/>
            <person name="Abebe A."/>
            <person name="Abera B."/>
            <person name="Abreu J."/>
            <person name="Acer S.C."/>
            <person name="Aftuck L."/>
            <person name="Alexander A."/>
            <person name="An P."/>
            <person name="Anderson E."/>
            <person name="Anderson S."/>
            <person name="Arachi H."/>
            <person name="Azer M."/>
            <person name="Bachantsang P."/>
            <person name="Barry A."/>
            <person name="Bayul T."/>
            <person name="Berlin A."/>
            <person name="Bessette D."/>
            <person name="Bloom T."/>
            <person name="Blye J."/>
            <person name="Boguslavskiy L."/>
            <person name="Bonnet C."/>
            <person name="Boukhgalter B."/>
            <person name="Bourzgui I."/>
            <person name="Brown A."/>
            <person name="Cahill P."/>
            <person name="Channer S."/>
            <person name="Cheshatsang Y."/>
            <person name="Chuda L."/>
            <person name="Citroen M."/>
            <person name="Collymore A."/>
            <person name="Cooke P."/>
            <person name="Costello M."/>
            <person name="D'Aco K."/>
            <person name="Daza R."/>
            <person name="De Haan G."/>
            <person name="DeGray S."/>
            <person name="DeMaso C."/>
            <person name="Dhargay N."/>
            <person name="Dooley K."/>
            <person name="Dooley E."/>
            <person name="Doricent M."/>
            <person name="Dorje P."/>
            <person name="Dorjee K."/>
            <person name="Dupes A."/>
            <person name="Elong R."/>
            <person name="Falk J."/>
            <person name="Farina A."/>
            <person name="Faro S."/>
            <person name="Ferguson D."/>
            <person name="Fisher S."/>
            <person name="Foley C.D."/>
            <person name="Franke A."/>
            <person name="Friedrich D."/>
            <person name="Gadbois L."/>
            <person name="Gearin G."/>
            <person name="Gearin C.R."/>
            <person name="Giannoukos G."/>
            <person name="Goode T."/>
            <person name="Graham J."/>
            <person name="Grandbois E."/>
            <person name="Grewal S."/>
            <person name="Gyaltsen K."/>
            <person name="Hafez N."/>
            <person name="Hagos B."/>
            <person name="Hall J."/>
            <person name="Henson C."/>
            <person name="Hollinger A."/>
            <person name="Honan T."/>
            <person name="Huard M.D."/>
            <person name="Hughes L."/>
            <person name="Hurhula B."/>
            <person name="Husby M.E."/>
            <person name="Kamat A."/>
            <person name="Kanga B."/>
            <person name="Kashin S."/>
            <person name="Khazanovich D."/>
            <person name="Kisner P."/>
            <person name="Lance K."/>
            <person name="Lara M."/>
            <person name="Lee W."/>
            <person name="Lennon N."/>
            <person name="Letendre F."/>
            <person name="LeVine R."/>
            <person name="Lipovsky A."/>
            <person name="Liu X."/>
            <person name="Liu J."/>
            <person name="Liu S."/>
            <person name="Lokyitsang T."/>
            <person name="Lokyitsang Y."/>
            <person name="Lubonja R."/>
            <person name="Lui A."/>
            <person name="MacDonald P."/>
            <person name="Magnisalis V."/>
            <person name="Maru K."/>
            <person name="Matthews C."/>
            <person name="McCusker W."/>
            <person name="McDonough S."/>
            <person name="Mehta T."/>
            <person name="Meldrim J."/>
            <person name="Meneus L."/>
            <person name="Mihai O."/>
            <person name="Mihalev A."/>
            <person name="Mihova T."/>
            <person name="Mittelman R."/>
            <person name="Mlenga V."/>
            <person name="Montmayeur A."/>
            <person name="Mulrain L."/>
            <person name="Navidi A."/>
            <person name="Naylor J."/>
            <person name="Negash T."/>
            <person name="Nguyen T."/>
            <person name="Nguyen N."/>
            <person name="Nicol R."/>
            <person name="Norbu C."/>
            <person name="Norbu N."/>
            <person name="Novod N."/>
            <person name="O'Neill B."/>
            <person name="Osman S."/>
            <person name="Markiewicz E."/>
            <person name="Oyono O.L."/>
            <person name="Patti C."/>
            <person name="Phunkhang P."/>
            <person name="Pierre F."/>
            <person name="Priest M."/>
            <person name="Raghuraman S."/>
            <person name="Rege F."/>
            <person name="Reyes R."/>
            <person name="Rise C."/>
            <person name="Rogov P."/>
            <person name="Ross K."/>
            <person name="Ryan E."/>
            <person name="Settipalli S."/>
            <person name="Shea T."/>
            <person name="Sherpa N."/>
            <person name="Shi L."/>
            <person name="Shih D."/>
            <person name="Sparrow T."/>
            <person name="Spaulding J."/>
            <person name="Stalker J."/>
            <person name="Stange-Thomann N."/>
            <person name="Stavropoulos S."/>
            <person name="Stone C."/>
            <person name="Strader C."/>
            <person name="Tesfaye S."/>
            <person name="Thomson T."/>
            <person name="Thoulutsang Y."/>
            <person name="Thoulutsang D."/>
            <person name="Topham K."/>
            <person name="Topping I."/>
            <person name="Tsamla T."/>
            <person name="Vassiliev H."/>
            <person name="Vo A."/>
            <person name="Wangchuk T."/>
            <person name="Wangdi T."/>
            <person name="Weiand M."/>
            <person name="Wilkinson J."/>
            <person name="Wilson A."/>
            <person name="Yadav S."/>
            <person name="Young G."/>
            <person name="Yu Q."/>
            <person name="Zembek L."/>
            <person name="Zhong D."/>
            <person name="Zimmer A."/>
            <person name="Zwirko Z."/>
            <person name="Jaffe D.B."/>
            <person name="Alvarez P."/>
            <person name="Brockman W."/>
            <person name="Butler J."/>
            <person name="Chin C."/>
            <person name="Gnerre S."/>
            <person name="Grabherr M."/>
            <person name="Kleber M."/>
            <person name="Mauceli E."/>
            <person name="MacCallum I."/>
        </authorList>
    </citation>
    <scope>NUCLEOTIDE SEQUENCE [LARGE SCALE GENOMIC DNA]</scope>
    <source>
        <strain evidence="3">white501</strain>
    </source>
</reference>
<keyword evidence="3" id="KW-1185">Reference proteome</keyword>
<keyword evidence="1" id="KW-0812">Transmembrane</keyword>
<accession>B4QQI3</accession>
<dbReference type="EMBL" id="CM000363">
    <property type="protein sequence ID" value="EDX09189.1"/>
    <property type="molecule type" value="Genomic_DNA"/>
</dbReference>
<feature type="transmembrane region" description="Helical" evidence="1">
    <location>
        <begin position="20"/>
        <end position="42"/>
    </location>
</feature>
<evidence type="ECO:0000256" key="1">
    <source>
        <dbReference type="SAM" id="Phobius"/>
    </source>
</evidence>
<evidence type="ECO:0000313" key="2">
    <source>
        <dbReference type="EMBL" id="EDX09189.1"/>
    </source>
</evidence>
<organism evidence="2 3">
    <name type="scientific">Drosophila simulans</name>
    <name type="common">Fruit fly</name>
    <dbReference type="NCBI Taxonomy" id="7240"/>
    <lineage>
        <taxon>Eukaryota</taxon>
        <taxon>Metazoa</taxon>
        <taxon>Ecdysozoa</taxon>
        <taxon>Arthropoda</taxon>
        <taxon>Hexapoda</taxon>
        <taxon>Insecta</taxon>
        <taxon>Pterygota</taxon>
        <taxon>Neoptera</taxon>
        <taxon>Endopterygota</taxon>
        <taxon>Diptera</taxon>
        <taxon>Brachycera</taxon>
        <taxon>Muscomorpha</taxon>
        <taxon>Ephydroidea</taxon>
        <taxon>Drosophilidae</taxon>
        <taxon>Drosophila</taxon>
        <taxon>Sophophora</taxon>
    </lineage>
</organism>
<keyword evidence="1" id="KW-1133">Transmembrane helix</keyword>
<gene>
    <name evidence="2" type="primary">Dsim\GD13275</name>
    <name evidence="2" type="ORF">Dsim_GD13275</name>
</gene>
<name>B4QQI3_DROSI</name>
<proteinExistence type="predicted"/>
<dbReference type="AlphaFoldDB" id="B4QQI3"/>
<dbReference type="HOGENOM" id="CLU_2870004_0_0_1"/>
<protein>
    <submittedName>
        <fullName evidence="2">GD13275</fullName>
    </submittedName>
</protein>
<keyword evidence="1" id="KW-0472">Membrane</keyword>
<dbReference type="Proteomes" id="UP000000304">
    <property type="component" value="Chromosome 3L"/>
</dbReference>